<dbReference type="Pfam" id="PF12833">
    <property type="entry name" value="HTH_18"/>
    <property type="match status" value="1"/>
</dbReference>
<keyword evidence="6" id="KW-1185">Reference proteome</keyword>
<dbReference type="OrthoDB" id="5582699at2"/>
<dbReference type="STRING" id="488535.SAMN04487963_3459"/>
<dbReference type="SMART" id="SM00342">
    <property type="entry name" value="HTH_ARAC"/>
    <property type="match status" value="1"/>
</dbReference>
<dbReference type="InterPro" id="IPR032687">
    <property type="entry name" value="AraC-type_N"/>
</dbReference>
<reference evidence="6" key="1">
    <citation type="submission" date="2016-10" db="EMBL/GenBank/DDBJ databases">
        <authorList>
            <person name="Varghese N."/>
            <person name="Submissions S."/>
        </authorList>
    </citation>
    <scope>NUCLEOTIDE SEQUENCE [LARGE SCALE GENOMIC DNA]</scope>
    <source>
        <strain evidence="6">CGMCC 1.7061</strain>
    </source>
</reference>
<accession>A0A1I4T2K7</accession>
<dbReference type="GO" id="GO:0003700">
    <property type="term" value="F:DNA-binding transcription factor activity"/>
    <property type="evidence" value="ECO:0007669"/>
    <property type="project" value="InterPro"/>
</dbReference>
<dbReference type="AlphaFoldDB" id="A0A1I4T2K7"/>
<dbReference type="InterPro" id="IPR009057">
    <property type="entry name" value="Homeodomain-like_sf"/>
</dbReference>
<dbReference type="SUPFAM" id="SSF46689">
    <property type="entry name" value="Homeodomain-like"/>
    <property type="match status" value="1"/>
</dbReference>
<dbReference type="InterPro" id="IPR018060">
    <property type="entry name" value="HTH_AraC"/>
</dbReference>
<dbReference type="Proteomes" id="UP000198519">
    <property type="component" value="Unassembled WGS sequence"/>
</dbReference>
<dbReference type="RefSeq" id="WP_092026060.1">
    <property type="nucleotide sequence ID" value="NZ_FOUE01000006.1"/>
</dbReference>
<sequence>MASTYKSLQDLLMTQTIPVAFLADVLEGVGVASNTAERLLAQEGLSRRQLEVGGLRLSVLEYAGFIRRVMAECGDLFLHFLDAPIPRRAFGVFAIGGVGCRTLQSLTDYGNLFFGLFTDQFRWELRRSADSVTLILRFDERAPISYRFIYQSMLLIWLRLISWFVGEELKPRAVHFTFPELPKDSHLRYLFGDNLVFSAPVNQIVFDAPAVDVPFTATEDQVRLMLRDNHNMMLVRNTSEPFTAQTRRLLVLSREEGWLPQSTIADRLGLSENLYWRKLKKEGTTYSDILNSLKRDFALRLLADPALRVEQVAHRLHFAELSAFDKAFKKWTGLTPSDYRQQLFGA</sequence>
<proteinExistence type="predicted"/>
<dbReference type="PANTHER" id="PTHR47894:SF1">
    <property type="entry name" value="HTH-TYPE TRANSCRIPTIONAL REGULATOR VQSM"/>
    <property type="match status" value="1"/>
</dbReference>
<dbReference type="EMBL" id="FOUE01000006">
    <property type="protein sequence ID" value="SFM70972.1"/>
    <property type="molecule type" value="Genomic_DNA"/>
</dbReference>
<dbReference type="GO" id="GO:0000976">
    <property type="term" value="F:transcription cis-regulatory region binding"/>
    <property type="evidence" value="ECO:0007669"/>
    <property type="project" value="TreeGrafter"/>
</dbReference>
<gene>
    <name evidence="5" type="ORF">SAMN04487963_3459</name>
</gene>
<keyword evidence="2 5" id="KW-0238">DNA-binding</keyword>
<evidence type="ECO:0000313" key="6">
    <source>
        <dbReference type="Proteomes" id="UP000198519"/>
    </source>
</evidence>
<dbReference type="GO" id="GO:0005829">
    <property type="term" value="C:cytosol"/>
    <property type="evidence" value="ECO:0007669"/>
    <property type="project" value="TreeGrafter"/>
</dbReference>
<evidence type="ECO:0000256" key="3">
    <source>
        <dbReference type="ARBA" id="ARBA00023163"/>
    </source>
</evidence>
<name>A0A1I4T2K7_9GAMM</name>
<evidence type="ECO:0000259" key="4">
    <source>
        <dbReference type="PROSITE" id="PS01124"/>
    </source>
</evidence>
<feature type="domain" description="HTH araC/xylS-type" evidence="4">
    <location>
        <begin position="244"/>
        <end position="342"/>
    </location>
</feature>
<organism evidence="5 6">
    <name type="scientific">Marinobacter zhejiangensis</name>
    <dbReference type="NCBI Taxonomy" id="488535"/>
    <lineage>
        <taxon>Bacteria</taxon>
        <taxon>Pseudomonadati</taxon>
        <taxon>Pseudomonadota</taxon>
        <taxon>Gammaproteobacteria</taxon>
        <taxon>Pseudomonadales</taxon>
        <taxon>Marinobacteraceae</taxon>
        <taxon>Marinobacter</taxon>
    </lineage>
</organism>
<dbReference type="PANTHER" id="PTHR47894">
    <property type="entry name" value="HTH-TYPE TRANSCRIPTIONAL REGULATOR GADX"/>
    <property type="match status" value="1"/>
</dbReference>
<evidence type="ECO:0000256" key="2">
    <source>
        <dbReference type="ARBA" id="ARBA00023125"/>
    </source>
</evidence>
<keyword evidence="1" id="KW-0805">Transcription regulation</keyword>
<dbReference type="PROSITE" id="PS01124">
    <property type="entry name" value="HTH_ARAC_FAMILY_2"/>
    <property type="match status" value="1"/>
</dbReference>
<evidence type="ECO:0000256" key="1">
    <source>
        <dbReference type="ARBA" id="ARBA00023015"/>
    </source>
</evidence>
<dbReference type="Pfam" id="PF12625">
    <property type="entry name" value="Arabinose_bd"/>
    <property type="match status" value="1"/>
</dbReference>
<evidence type="ECO:0000313" key="5">
    <source>
        <dbReference type="EMBL" id="SFM70972.1"/>
    </source>
</evidence>
<keyword evidence="3" id="KW-0804">Transcription</keyword>
<dbReference type="Gene3D" id="1.10.10.60">
    <property type="entry name" value="Homeodomain-like"/>
    <property type="match status" value="1"/>
</dbReference>
<protein>
    <submittedName>
        <fullName evidence="5">AraC-type DNA-binding protein</fullName>
    </submittedName>
</protein>